<reference evidence="3 4" key="1">
    <citation type="journal article" date="2015" name="Genome Biol. Evol.">
        <title>Phylogenomic analyses indicate that early fungi evolved digesting cell walls of algal ancestors of land plants.</title>
        <authorList>
            <person name="Chang Y."/>
            <person name="Wang S."/>
            <person name="Sekimoto S."/>
            <person name="Aerts A.L."/>
            <person name="Choi C."/>
            <person name="Clum A."/>
            <person name="LaButti K.M."/>
            <person name="Lindquist E.A."/>
            <person name="Yee Ngan C."/>
            <person name="Ohm R.A."/>
            <person name="Salamov A.A."/>
            <person name="Grigoriev I.V."/>
            <person name="Spatafora J.W."/>
            <person name="Berbee M.L."/>
        </authorList>
    </citation>
    <scope>NUCLEOTIDE SEQUENCE [LARGE SCALE GENOMIC DNA]</scope>
    <source>
        <strain evidence="3 4">NRRL 1564</strain>
    </source>
</reference>
<dbReference type="STRING" id="763665.A0A2G5BI16"/>
<dbReference type="PROSITE" id="PS50405">
    <property type="entry name" value="GST_CTER"/>
    <property type="match status" value="1"/>
</dbReference>
<accession>A0A2G5BI16</accession>
<proteinExistence type="predicted"/>
<dbReference type="SFLD" id="SFLDS00019">
    <property type="entry name" value="Glutathione_Transferase_(cytos"/>
    <property type="match status" value="1"/>
</dbReference>
<evidence type="ECO:0000313" key="4">
    <source>
        <dbReference type="Proteomes" id="UP000242474"/>
    </source>
</evidence>
<dbReference type="PANTHER" id="PTHR11571:SF150">
    <property type="entry name" value="GLUTATHIONE S-TRANSFERASE"/>
    <property type="match status" value="1"/>
</dbReference>
<dbReference type="PROSITE" id="PS50404">
    <property type="entry name" value="GST_NTER"/>
    <property type="match status" value="1"/>
</dbReference>
<evidence type="ECO:0000313" key="3">
    <source>
        <dbReference type="EMBL" id="PIA18621.1"/>
    </source>
</evidence>
<dbReference type="Pfam" id="PF14497">
    <property type="entry name" value="GST_C_3"/>
    <property type="match status" value="1"/>
</dbReference>
<dbReference type="SUPFAM" id="SSF47616">
    <property type="entry name" value="GST C-terminal domain-like"/>
    <property type="match status" value="1"/>
</dbReference>
<dbReference type="InterPro" id="IPR010987">
    <property type="entry name" value="Glutathione-S-Trfase_C-like"/>
</dbReference>
<evidence type="ECO:0008006" key="5">
    <source>
        <dbReference type="Google" id="ProtNLM"/>
    </source>
</evidence>
<dbReference type="InterPro" id="IPR040079">
    <property type="entry name" value="Glutathione_S-Trfase"/>
</dbReference>
<name>A0A2G5BI16_COERN</name>
<dbReference type="SUPFAM" id="SSF52833">
    <property type="entry name" value="Thioredoxin-like"/>
    <property type="match status" value="1"/>
</dbReference>
<organism evidence="3 4">
    <name type="scientific">Coemansia reversa (strain ATCC 12441 / NRRL 1564)</name>
    <dbReference type="NCBI Taxonomy" id="763665"/>
    <lineage>
        <taxon>Eukaryota</taxon>
        <taxon>Fungi</taxon>
        <taxon>Fungi incertae sedis</taxon>
        <taxon>Zoopagomycota</taxon>
        <taxon>Kickxellomycotina</taxon>
        <taxon>Kickxellomycetes</taxon>
        <taxon>Kickxellales</taxon>
        <taxon>Kickxellaceae</taxon>
        <taxon>Coemansia</taxon>
    </lineage>
</organism>
<dbReference type="GO" id="GO:0004364">
    <property type="term" value="F:glutathione transferase activity"/>
    <property type="evidence" value="ECO:0007669"/>
    <property type="project" value="TreeGrafter"/>
</dbReference>
<feature type="domain" description="GST N-terminal" evidence="1">
    <location>
        <begin position="8"/>
        <end position="88"/>
    </location>
</feature>
<dbReference type="Gene3D" id="3.40.30.10">
    <property type="entry name" value="Glutaredoxin"/>
    <property type="match status" value="1"/>
</dbReference>
<dbReference type="InterPro" id="IPR004045">
    <property type="entry name" value="Glutathione_S-Trfase_N"/>
</dbReference>
<keyword evidence="4" id="KW-1185">Reference proteome</keyword>
<dbReference type="EMBL" id="KZ303489">
    <property type="protein sequence ID" value="PIA18621.1"/>
    <property type="molecule type" value="Genomic_DNA"/>
</dbReference>
<dbReference type="AlphaFoldDB" id="A0A2G5BI16"/>
<evidence type="ECO:0000259" key="2">
    <source>
        <dbReference type="PROSITE" id="PS50405"/>
    </source>
</evidence>
<dbReference type="InterPro" id="IPR036249">
    <property type="entry name" value="Thioredoxin-like_sf"/>
</dbReference>
<dbReference type="OrthoDB" id="414243at2759"/>
<protein>
    <recommendedName>
        <fullName evidence="5">Glutathione S-transferase</fullName>
    </recommendedName>
</protein>
<sequence>MASTNNRPSYILRYFDMIGNGESTRLMLTAANVEWTEERPEWPQEKANQPFGRLPVLIEKSTDGSPDFVICESGNIERYLGRTLGFIPADLRKAALQEQVRDQTFDVITSFAGFVRSTSEEDKKARLDAFWEILDKYIAVYSKHIQDNGNTGYLFGNSLSFADITTYVLFKNVLIGFAKFKEDIADYAKPKLTPEIIKLISTVEAEPSISKIVFKSGDLSAAVKA</sequence>
<evidence type="ECO:0000259" key="1">
    <source>
        <dbReference type="PROSITE" id="PS50404"/>
    </source>
</evidence>
<feature type="domain" description="GST C-terminal" evidence="2">
    <location>
        <begin position="90"/>
        <end position="225"/>
    </location>
</feature>
<dbReference type="PANTHER" id="PTHR11571">
    <property type="entry name" value="GLUTATHIONE S-TRANSFERASE"/>
    <property type="match status" value="1"/>
</dbReference>
<dbReference type="InterPro" id="IPR050213">
    <property type="entry name" value="GST_superfamily"/>
</dbReference>
<dbReference type="Proteomes" id="UP000242474">
    <property type="component" value="Unassembled WGS sequence"/>
</dbReference>
<dbReference type="InterPro" id="IPR036282">
    <property type="entry name" value="Glutathione-S-Trfase_C_sf"/>
</dbReference>
<dbReference type="Pfam" id="PF02798">
    <property type="entry name" value="GST_N"/>
    <property type="match status" value="1"/>
</dbReference>
<dbReference type="GO" id="GO:0006749">
    <property type="term" value="P:glutathione metabolic process"/>
    <property type="evidence" value="ECO:0007669"/>
    <property type="project" value="TreeGrafter"/>
</dbReference>
<dbReference type="InterPro" id="IPR004046">
    <property type="entry name" value="GST_C"/>
</dbReference>
<dbReference type="CDD" id="cd03039">
    <property type="entry name" value="GST_N_Sigma_like"/>
    <property type="match status" value="1"/>
</dbReference>
<gene>
    <name evidence="3" type="ORF">COEREDRAFT_79648</name>
</gene>
<dbReference type="Gene3D" id="1.20.1050.10">
    <property type="match status" value="1"/>
</dbReference>